<comment type="caution">
    <text evidence="2">The sequence shown here is derived from an EMBL/GenBank/DDBJ whole genome shotgun (WGS) entry which is preliminary data.</text>
</comment>
<dbReference type="Proteomes" id="UP000821853">
    <property type="component" value="Unassembled WGS sequence"/>
</dbReference>
<protein>
    <recommendedName>
        <fullName evidence="1">Mutator-like transposase domain-containing protein</fullName>
    </recommendedName>
</protein>
<name>A0A9J6HAR2_HAELO</name>
<dbReference type="OMA" id="HECKFTE"/>
<feature type="domain" description="Mutator-like transposase" evidence="1">
    <location>
        <begin position="3"/>
        <end position="130"/>
    </location>
</feature>
<sequence length="134" mass="14346">MVVDISILSDVFLSLACSECLKTPLKLEERSKRGICSTCAVVCTDCGFELVFDTSRRVADANENIVRPIYAMRQLGKCRAGAETFSKAKNMPAPPCHSAYDNISSRRSPAAREVASKSIIDAAAEVRSVAGSAA</sequence>
<dbReference type="EMBL" id="JABSTR010001742">
    <property type="protein sequence ID" value="KAH9384178.1"/>
    <property type="molecule type" value="Genomic_DNA"/>
</dbReference>
<accession>A0A9J6HAR2</accession>
<organism evidence="2 3">
    <name type="scientific">Haemaphysalis longicornis</name>
    <name type="common">Bush tick</name>
    <dbReference type="NCBI Taxonomy" id="44386"/>
    <lineage>
        <taxon>Eukaryota</taxon>
        <taxon>Metazoa</taxon>
        <taxon>Ecdysozoa</taxon>
        <taxon>Arthropoda</taxon>
        <taxon>Chelicerata</taxon>
        <taxon>Arachnida</taxon>
        <taxon>Acari</taxon>
        <taxon>Parasitiformes</taxon>
        <taxon>Ixodida</taxon>
        <taxon>Ixodoidea</taxon>
        <taxon>Ixodidae</taxon>
        <taxon>Haemaphysalinae</taxon>
        <taxon>Haemaphysalis</taxon>
    </lineage>
</organism>
<gene>
    <name evidence="2" type="ORF">HPB48_026171</name>
</gene>
<evidence type="ECO:0000313" key="3">
    <source>
        <dbReference type="Proteomes" id="UP000821853"/>
    </source>
</evidence>
<dbReference type="Pfam" id="PF20700">
    <property type="entry name" value="Mutator"/>
    <property type="match status" value="1"/>
</dbReference>
<dbReference type="VEuPathDB" id="VectorBase:HLOH_064924"/>
<proteinExistence type="predicted"/>
<evidence type="ECO:0000313" key="2">
    <source>
        <dbReference type="EMBL" id="KAH9384178.1"/>
    </source>
</evidence>
<dbReference type="AlphaFoldDB" id="A0A9J6HAR2"/>
<dbReference type="OrthoDB" id="5975258at2759"/>
<dbReference type="InterPro" id="IPR049012">
    <property type="entry name" value="Mutator_transp_dom"/>
</dbReference>
<evidence type="ECO:0000259" key="1">
    <source>
        <dbReference type="Pfam" id="PF20700"/>
    </source>
</evidence>
<keyword evidence="3" id="KW-1185">Reference proteome</keyword>
<reference evidence="2 3" key="1">
    <citation type="journal article" date="2020" name="Cell">
        <title>Large-Scale Comparative Analyses of Tick Genomes Elucidate Their Genetic Diversity and Vector Capacities.</title>
        <authorList>
            <consortium name="Tick Genome and Microbiome Consortium (TIGMIC)"/>
            <person name="Jia N."/>
            <person name="Wang J."/>
            <person name="Shi W."/>
            <person name="Du L."/>
            <person name="Sun Y."/>
            <person name="Zhan W."/>
            <person name="Jiang J.F."/>
            <person name="Wang Q."/>
            <person name="Zhang B."/>
            <person name="Ji P."/>
            <person name="Bell-Sakyi L."/>
            <person name="Cui X.M."/>
            <person name="Yuan T.T."/>
            <person name="Jiang B.G."/>
            <person name="Yang W.F."/>
            <person name="Lam T.T."/>
            <person name="Chang Q.C."/>
            <person name="Ding S.J."/>
            <person name="Wang X.J."/>
            <person name="Zhu J.G."/>
            <person name="Ruan X.D."/>
            <person name="Zhao L."/>
            <person name="Wei J.T."/>
            <person name="Ye R.Z."/>
            <person name="Que T.C."/>
            <person name="Du C.H."/>
            <person name="Zhou Y.H."/>
            <person name="Cheng J.X."/>
            <person name="Dai P.F."/>
            <person name="Guo W.B."/>
            <person name="Han X.H."/>
            <person name="Huang E.J."/>
            <person name="Li L.F."/>
            <person name="Wei W."/>
            <person name="Gao Y.C."/>
            <person name="Liu J.Z."/>
            <person name="Shao H.Z."/>
            <person name="Wang X."/>
            <person name="Wang C.C."/>
            <person name="Yang T.C."/>
            <person name="Huo Q.B."/>
            <person name="Li W."/>
            <person name="Chen H.Y."/>
            <person name="Chen S.E."/>
            <person name="Zhou L.G."/>
            <person name="Ni X.B."/>
            <person name="Tian J.H."/>
            <person name="Sheng Y."/>
            <person name="Liu T."/>
            <person name="Pan Y.S."/>
            <person name="Xia L.Y."/>
            <person name="Li J."/>
            <person name="Zhao F."/>
            <person name="Cao W.C."/>
        </authorList>
    </citation>
    <scope>NUCLEOTIDE SEQUENCE [LARGE SCALE GENOMIC DNA]</scope>
    <source>
        <strain evidence="2">HaeL-2018</strain>
    </source>
</reference>